<protein>
    <recommendedName>
        <fullName evidence="14">TonB-dependent receptor</fullName>
    </recommendedName>
</protein>
<dbReference type="EMBL" id="APQU01000007">
    <property type="protein sequence ID" value="ENW32014.1"/>
    <property type="molecule type" value="Genomic_DNA"/>
</dbReference>
<comment type="subcellular location">
    <subcellularLocation>
        <location evidence="1 8">Cell outer membrane</location>
        <topology evidence="1 8">Multi-pass membrane protein</topology>
    </subcellularLocation>
</comment>
<sequence length="706" mass="78438">MYQSPKFPFVRSTLSCLIACAGQNIYAENDTQEVQRLDTIVIQATRTDRERLTTPASVYYLNQEQDNSMNVNLSETLKGVPGLQLNNRENYAQDLQISMRGFGARSSFGVRGVRLYVDGIPATMPDGQGQTSNIDLNSLDHIEVLGGGFSSLYGNSSGGTILTTTREGQGADSIELGHSAGSQNKGQTKLVLQGGSENASEPSYVISSSYFDTNGYRDHSSAHKVLHNAKLTWDLEDGSKINWMNNYVKIAADDPGGLTREQWKVNPRQVATNVLLYNARKEIEQLQTGLTWNKPINDQHELYGMAYWGQRAVTQYQSIPRTAQGGVNHAGGVIDFDRNFYGTDLRWTGKDILPDIQLIAGLAFDAMTEDRKGYQNFLGDRLGVKGELRRDEDNTLWNLDPYLQASYHFAPDWTLDAGLRYSNVHFKSTDKFLANGDNSGKTDYHKFLPSAALSWQILPELMTYVSYAQGFETPTFTEMSYPANTAENRSFSLKAAESETYEIGLKSANILGDFTVAIFHTQTENDIVSAENDNGRSTFRNADKTLREGVELSWSKNLWRDLTAQASYSYIDATFDAEIPAIGTVTAIAAGNYIPGIAKNQAFLSLGWKPENGLHAGLDVRYSDKIYVNDLNSDTAPSYTVAGANVGYHWKMQDWAVNTFARVDNLFDKDYSGSVIVNESSRPEGRYYEPAEGRNWSAGLSVTKEF</sequence>
<reference evidence="12 13" key="1">
    <citation type="submission" date="2013-02" db="EMBL/GenBank/DDBJ databases">
        <title>The Genome Sequence of Acinetobacter lwoffii NIPH 478.</title>
        <authorList>
            <consortium name="The Broad Institute Genome Sequencing Platform"/>
            <consortium name="The Broad Institute Genome Sequencing Center for Infectious Disease"/>
            <person name="Cerqueira G."/>
            <person name="Feldgarden M."/>
            <person name="Courvalin P."/>
            <person name="Perichon B."/>
            <person name="Grillot-Courvalin C."/>
            <person name="Clermont D."/>
            <person name="Rocha E."/>
            <person name="Yoon E.-J."/>
            <person name="Nemec A."/>
            <person name="Walker B."/>
            <person name="Young S.K."/>
            <person name="Zeng Q."/>
            <person name="Gargeya S."/>
            <person name="Fitzgerald M."/>
            <person name="Haas B."/>
            <person name="Abouelleil A."/>
            <person name="Alvarado L."/>
            <person name="Arachchi H.M."/>
            <person name="Berlin A.M."/>
            <person name="Chapman S.B."/>
            <person name="Dewar J."/>
            <person name="Goldberg J."/>
            <person name="Griggs A."/>
            <person name="Gujja S."/>
            <person name="Hansen M."/>
            <person name="Howarth C."/>
            <person name="Imamovic A."/>
            <person name="Larimer J."/>
            <person name="McCowan C."/>
            <person name="Murphy C."/>
            <person name="Neiman D."/>
            <person name="Pearson M."/>
            <person name="Priest M."/>
            <person name="Roberts A."/>
            <person name="Saif S."/>
            <person name="Shea T."/>
            <person name="Sisk P."/>
            <person name="Sykes S."/>
            <person name="Wortman J."/>
            <person name="Nusbaum C."/>
            <person name="Birren B."/>
        </authorList>
    </citation>
    <scope>NUCLEOTIDE SEQUENCE [LARGE SCALE GENOMIC DNA]</scope>
    <source>
        <strain evidence="12 13">NIPH 478</strain>
    </source>
</reference>
<evidence type="ECO:0000256" key="2">
    <source>
        <dbReference type="ARBA" id="ARBA00022448"/>
    </source>
</evidence>
<evidence type="ECO:0000256" key="4">
    <source>
        <dbReference type="ARBA" id="ARBA00022692"/>
    </source>
</evidence>
<comment type="caution">
    <text evidence="12">The sequence shown here is derived from an EMBL/GenBank/DDBJ whole genome shotgun (WGS) entry which is preliminary data.</text>
</comment>
<accession>N9HS40</accession>
<dbReference type="GO" id="GO:0044718">
    <property type="term" value="P:siderophore transmembrane transport"/>
    <property type="evidence" value="ECO:0007669"/>
    <property type="project" value="TreeGrafter"/>
</dbReference>
<dbReference type="CDD" id="cd01347">
    <property type="entry name" value="ligand_gated_channel"/>
    <property type="match status" value="1"/>
</dbReference>
<name>N9HS40_ACILW</name>
<evidence type="ECO:0000256" key="5">
    <source>
        <dbReference type="ARBA" id="ARBA00023077"/>
    </source>
</evidence>
<evidence type="ECO:0000259" key="10">
    <source>
        <dbReference type="Pfam" id="PF00593"/>
    </source>
</evidence>
<dbReference type="Proteomes" id="UP000018416">
    <property type="component" value="Unassembled WGS sequence"/>
</dbReference>
<keyword evidence="4 8" id="KW-0812">Transmembrane</keyword>
<dbReference type="RefSeq" id="WP_005106177.1">
    <property type="nucleotide sequence ID" value="NZ_KB849835.1"/>
</dbReference>
<evidence type="ECO:0008006" key="14">
    <source>
        <dbReference type="Google" id="ProtNLM"/>
    </source>
</evidence>
<evidence type="ECO:0000313" key="13">
    <source>
        <dbReference type="Proteomes" id="UP000018416"/>
    </source>
</evidence>
<dbReference type="HOGENOM" id="CLU_008287_13_0_6"/>
<gene>
    <name evidence="12" type="ORF">F923_00305</name>
</gene>
<dbReference type="InterPro" id="IPR036942">
    <property type="entry name" value="Beta-barrel_TonB_sf"/>
</dbReference>
<keyword evidence="2 8" id="KW-0813">Transport</keyword>
<dbReference type="Pfam" id="PF00593">
    <property type="entry name" value="TonB_dep_Rec_b-barrel"/>
    <property type="match status" value="1"/>
</dbReference>
<keyword evidence="6 8" id="KW-0472">Membrane</keyword>
<dbReference type="PATRIC" id="fig|1217668.3.peg.295"/>
<comment type="similarity">
    <text evidence="8 9">Belongs to the TonB-dependent receptor family.</text>
</comment>
<keyword evidence="5 9" id="KW-0798">TonB box</keyword>
<evidence type="ECO:0000256" key="7">
    <source>
        <dbReference type="ARBA" id="ARBA00023237"/>
    </source>
</evidence>
<dbReference type="InterPro" id="IPR000531">
    <property type="entry name" value="Beta-barrel_TonB"/>
</dbReference>
<evidence type="ECO:0000256" key="9">
    <source>
        <dbReference type="RuleBase" id="RU003357"/>
    </source>
</evidence>
<dbReference type="AlphaFoldDB" id="N9HS40"/>
<dbReference type="PANTHER" id="PTHR30069">
    <property type="entry name" value="TONB-DEPENDENT OUTER MEMBRANE RECEPTOR"/>
    <property type="match status" value="1"/>
</dbReference>
<dbReference type="PANTHER" id="PTHR30069:SF28">
    <property type="entry name" value="TONB-DEPENDENT RECEPTOR YNCD-RELATED"/>
    <property type="match status" value="1"/>
</dbReference>
<dbReference type="SUPFAM" id="SSF56935">
    <property type="entry name" value="Porins"/>
    <property type="match status" value="1"/>
</dbReference>
<keyword evidence="3 8" id="KW-1134">Transmembrane beta strand</keyword>
<dbReference type="Pfam" id="PF07715">
    <property type="entry name" value="Plug"/>
    <property type="match status" value="1"/>
</dbReference>
<dbReference type="Gene3D" id="2.40.170.20">
    <property type="entry name" value="TonB-dependent receptor, beta-barrel domain"/>
    <property type="match status" value="1"/>
</dbReference>
<dbReference type="GO" id="GO:0009279">
    <property type="term" value="C:cell outer membrane"/>
    <property type="evidence" value="ECO:0007669"/>
    <property type="project" value="UniProtKB-SubCell"/>
</dbReference>
<evidence type="ECO:0000259" key="11">
    <source>
        <dbReference type="Pfam" id="PF07715"/>
    </source>
</evidence>
<dbReference type="Gene3D" id="2.170.130.10">
    <property type="entry name" value="TonB-dependent receptor, plug domain"/>
    <property type="match status" value="1"/>
</dbReference>
<feature type="domain" description="TonB-dependent receptor-like beta-barrel" evidence="10">
    <location>
        <begin position="238"/>
        <end position="666"/>
    </location>
</feature>
<evidence type="ECO:0000313" key="12">
    <source>
        <dbReference type="EMBL" id="ENW32014.1"/>
    </source>
</evidence>
<feature type="domain" description="TonB-dependent receptor plug" evidence="11">
    <location>
        <begin position="53"/>
        <end position="159"/>
    </location>
</feature>
<evidence type="ECO:0000256" key="1">
    <source>
        <dbReference type="ARBA" id="ARBA00004571"/>
    </source>
</evidence>
<evidence type="ECO:0000256" key="6">
    <source>
        <dbReference type="ARBA" id="ARBA00023136"/>
    </source>
</evidence>
<dbReference type="GO" id="GO:0015344">
    <property type="term" value="F:siderophore uptake transmembrane transporter activity"/>
    <property type="evidence" value="ECO:0007669"/>
    <property type="project" value="TreeGrafter"/>
</dbReference>
<dbReference type="InterPro" id="IPR039426">
    <property type="entry name" value="TonB-dep_rcpt-like"/>
</dbReference>
<organism evidence="12 13">
    <name type="scientific">Acinetobacter lwoffii NIPH 478</name>
    <dbReference type="NCBI Taxonomy" id="1217668"/>
    <lineage>
        <taxon>Bacteria</taxon>
        <taxon>Pseudomonadati</taxon>
        <taxon>Pseudomonadota</taxon>
        <taxon>Gammaproteobacteria</taxon>
        <taxon>Moraxellales</taxon>
        <taxon>Moraxellaceae</taxon>
        <taxon>Acinetobacter</taxon>
    </lineage>
</organism>
<keyword evidence="7 8" id="KW-0998">Cell outer membrane</keyword>
<proteinExistence type="inferred from homology"/>
<dbReference type="InterPro" id="IPR037066">
    <property type="entry name" value="Plug_dom_sf"/>
</dbReference>
<evidence type="ECO:0000256" key="8">
    <source>
        <dbReference type="PROSITE-ProRule" id="PRU01360"/>
    </source>
</evidence>
<dbReference type="InterPro" id="IPR012910">
    <property type="entry name" value="Plug_dom"/>
</dbReference>
<dbReference type="PROSITE" id="PS52016">
    <property type="entry name" value="TONB_DEPENDENT_REC_3"/>
    <property type="match status" value="1"/>
</dbReference>
<evidence type="ECO:0000256" key="3">
    <source>
        <dbReference type="ARBA" id="ARBA00022452"/>
    </source>
</evidence>